<feature type="region of interest" description="Disordered" evidence="1">
    <location>
        <begin position="449"/>
        <end position="484"/>
    </location>
</feature>
<comment type="caution">
    <text evidence="3">The sequence shown here is derived from an EMBL/GenBank/DDBJ whole genome shotgun (WGS) entry which is preliminary data.</text>
</comment>
<evidence type="ECO:0000256" key="2">
    <source>
        <dbReference type="SAM" id="Phobius"/>
    </source>
</evidence>
<evidence type="ECO:0000256" key="1">
    <source>
        <dbReference type="SAM" id="MobiDB-lite"/>
    </source>
</evidence>
<gene>
    <name evidence="3" type="ORF">OFUS_LOCUS20055</name>
</gene>
<dbReference type="AlphaFoldDB" id="A0A8J1U6V4"/>
<dbReference type="Gene3D" id="3.40.50.11350">
    <property type="match status" value="1"/>
</dbReference>
<name>A0A8J1U6V4_OWEFU</name>
<organism evidence="3 4">
    <name type="scientific">Owenia fusiformis</name>
    <name type="common">Polychaete worm</name>
    <dbReference type="NCBI Taxonomy" id="6347"/>
    <lineage>
        <taxon>Eukaryota</taxon>
        <taxon>Metazoa</taxon>
        <taxon>Spiralia</taxon>
        <taxon>Lophotrochozoa</taxon>
        <taxon>Annelida</taxon>
        <taxon>Polychaeta</taxon>
        <taxon>Sedentaria</taxon>
        <taxon>Canalipalpata</taxon>
        <taxon>Sabellida</taxon>
        <taxon>Oweniida</taxon>
        <taxon>Oweniidae</taxon>
        <taxon>Owenia</taxon>
    </lineage>
</organism>
<protein>
    <submittedName>
        <fullName evidence="3">Uncharacterized protein</fullName>
    </submittedName>
</protein>
<keyword evidence="2" id="KW-0812">Transmembrane</keyword>
<sequence>MILNQRKQYSKCKSTSSLSLWPRLVVYLSSMPDRWKRRVKVYMVAIMLVSACMTYMHYRYLTETKLRRRPLEHTSEILRNNIHGKVTEVKDEPKAVTKEVNAVIKEVTAITKEVPNDDEKYLGYVCVRIGCNGWGDRLIGILTAYVWSIIMDRKFFIMITHPGPLTDVLLPNKVNWNIAVPSNLRAYTNIRLMGDEEFVESIKHGAPKLMNITSKYIAFNNNFDHITPIGQNPVFMAKLHKHGYNMTNFNFRRVLHDIYTELFKLTPDLRQRLEIVLYQAKHQGQKRLVCLQIRIGKSSTMAKDRRHEVNKHDVHKFWEFADSHVDSSEDKIFITTDSETVRNEAKDRYGKRMLEIPGEITHTDWFEPTKASLGMFKLILDFHVLQHCDVIGMSPSGFSALAAYQKRPFEDVYLFSNHEFVLCPDINSDEHCMTRLGPPPFPIYPKKANQTSKPIPSTAYPKQNHQTQSNYNIPNEANQTKPSNTRYETASIDYDQTNKHTVFG</sequence>
<keyword evidence="2" id="KW-0472">Membrane</keyword>
<reference evidence="3" key="1">
    <citation type="submission" date="2022-03" db="EMBL/GenBank/DDBJ databases">
        <authorList>
            <person name="Martin C."/>
        </authorList>
    </citation>
    <scope>NUCLEOTIDE SEQUENCE</scope>
</reference>
<dbReference type="Proteomes" id="UP000749559">
    <property type="component" value="Unassembled WGS sequence"/>
</dbReference>
<dbReference type="EMBL" id="CAIIXF020000009">
    <property type="protein sequence ID" value="CAH1795524.1"/>
    <property type="molecule type" value="Genomic_DNA"/>
</dbReference>
<evidence type="ECO:0000313" key="3">
    <source>
        <dbReference type="EMBL" id="CAH1795524.1"/>
    </source>
</evidence>
<accession>A0A8J1U6V4</accession>
<proteinExistence type="predicted"/>
<evidence type="ECO:0000313" key="4">
    <source>
        <dbReference type="Proteomes" id="UP000749559"/>
    </source>
</evidence>
<keyword evidence="4" id="KW-1185">Reference proteome</keyword>
<keyword evidence="2" id="KW-1133">Transmembrane helix</keyword>
<dbReference type="OrthoDB" id="428346at2759"/>
<feature type="transmembrane region" description="Helical" evidence="2">
    <location>
        <begin position="39"/>
        <end position="58"/>
    </location>
</feature>